<dbReference type="Proteomes" id="UP000297608">
    <property type="component" value="Unassembled WGS sequence"/>
</dbReference>
<dbReference type="EMBL" id="SOFG01000019">
    <property type="protein sequence ID" value="TFB84793.1"/>
    <property type="molecule type" value="Genomic_DNA"/>
</dbReference>
<sequence length="131" mass="14127">MDAATRARASLLVFDGDCAFCTTAVGWMSRLLPVMPDASPYQWTDLSAYGLTETDAHSRVWLVDSAGTRFGGAAAVAALLRHQPAPGLRFLGWLGTVPPWSWAAEAGYRVVARNRHRLPGGTPACRMKPAE</sequence>
<organism evidence="1 2">
    <name type="scientific">Cryobacterium algoricola</name>
    <dbReference type="NCBI Taxonomy" id="1259183"/>
    <lineage>
        <taxon>Bacteria</taxon>
        <taxon>Bacillati</taxon>
        <taxon>Actinomycetota</taxon>
        <taxon>Actinomycetes</taxon>
        <taxon>Micrococcales</taxon>
        <taxon>Microbacteriaceae</taxon>
        <taxon>Cryobacterium</taxon>
    </lineage>
</organism>
<name>A0ABY2IA26_9MICO</name>
<dbReference type="InterPro" id="IPR007263">
    <property type="entry name" value="DCC1-like"/>
</dbReference>
<protein>
    <submittedName>
        <fullName evidence="1">DUF393 domain-containing protein</fullName>
    </submittedName>
</protein>
<reference evidence="1 2" key="1">
    <citation type="submission" date="2019-03" db="EMBL/GenBank/DDBJ databases">
        <title>Genomics of glacier-inhabiting Cryobacterium strains.</title>
        <authorList>
            <person name="Liu Q."/>
            <person name="Xin Y.-H."/>
        </authorList>
    </citation>
    <scope>NUCLEOTIDE SEQUENCE [LARGE SCALE GENOMIC DNA]</scope>
    <source>
        <strain evidence="1 2">MDB2-B</strain>
    </source>
</reference>
<proteinExistence type="predicted"/>
<comment type="caution">
    <text evidence="1">The sequence shown here is derived from an EMBL/GenBank/DDBJ whole genome shotgun (WGS) entry which is preliminary data.</text>
</comment>
<gene>
    <name evidence="1" type="ORF">E3O44_14720</name>
</gene>
<evidence type="ECO:0000313" key="2">
    <source>
        <dbReference type="Proteomes" id="UP000297608"/>
    </source>
</evidence>
<accession>A0ABY2IA26</accession>
<keyword evidence="2" id="KW-1185">Reference proteome</keyword>
<dbReference type="RefSeq" id="WP_134535535.1">
    <property type="nucleotide sequence ID" value="NZ_SOFG01000019.1"/>
</dbReference>
<dbReference type="Pfam" id="PF04134">
    <property type="entry name" value="DCC1-like"/>
    <property type="match status" value="1"/>
</dbReference>
<evidence type="ECO:0000313" key="1">
    <source>
        <dbReference type="EMBL" id="TFB84793.1"/>
    </source>
</evidence>